<keyword evidence="4" id="KW-1185">Reference proteome</keyword>
<sequence>MPTPSTPPSPTPPATAGSMGSMTVPVISRPFSLRPPRHPFDNTAAPVPLVIFLHPGYADNDNFLLKLPAFDSGGIHHETARIACAILATCRWDGFLSLTRNGTPLSAGPDDVLPPGQYYFCIEGEDQYPVVPNFDHFVCPSTLPPSYASAPILSGTGDDAIRRDGTCRITASSLPNETAHIIPSAQSDWWQRNRMSILYTGNAERGLDRSAENTILLRRDLHKMWDDNKFAIVPKAGKWAVHVLWYSPIAEIQERYHNLELQPLVDVSRHFFLCRFAMAVFSKSVFLTQKVPRKLVVVDRNGSTQVRVQTMAVDEYQRFCMTSTRASSRSQSPKKRQRSAAGDLVDDGYTTEESEETGDYDSEEERGRPRKRKCSPGAWSSSALSEYPDDETGALILDTRKSSSPHWKRLRPSAGVDRLRTPPRSTSPT</sequence>
<reference evidence="3 4" key="1">
    <citation type="journal article" date="2025" name="Microbiol. Resour. Announc.">
        <title>Draft genome sequences for Neonectria magnoliae and Neonectria punicea, canker pathogens of Liriodendron tulipifera and Acer saccharum in West Virginia.</title>
        <authorList>
            <person name="Petronek H.M."/>
            <person name="Kasson M.T."/>
            <person name="Metheny A.M."/>
            <person name="Stauder C.M."/>
            <person name="Lovett B."/>
            <person name="Lynch S.C."/>
            <person name="Garnas J.R."/>
            <person name="Kasson L.R."/>
            <person name="Stajich J.E."/>
        </authorList>
    </citation>
    <scope>NUCLEOTIDE SEQUENCE [LARGE SCALE GENOMIC DNA]</scope>
    <source>
        <strain evidence="3 4">NRRL 64651</strain>
    </source>
</reference>
<dbReference type="EMBL" id="JAZAVK010000108">
    <property type="protein sequence ID" value="KAK7422457.1"/>
    <property type="molecule type" value="Genomic_DNA"/>
</dbReference>
<accession>A0ABR1HMU2</accession>
<evidence type="ECO:0000259" key="2">
    <source>
        <dbReference type="Pfam" id="PF13391"/>
    </source>
</evidence>
<organism evidence="3 4">
    <name type="scientific">Neonectria magnoliae</name>
    <dbReference type="NCBI Taxonomy" id="2732573"/>
    <lineage>
        <taxon>Eukaryota</taxon>
        <taxon>Fungi</taxon>
        <taxon>Dikarya</taxon>
        <taxon>Ascomycota</taxon>
        <taxon>Pezizomycotina</taxon>
        <taxon>Sordariomycetes</taxon>
        <taxon>Hypocreomycetidae</taxon>
        <taxon>Hypocreales</taxon>
        <taxon>Nectriaceae</taxon>
        <taxon>Neonectria</taxon>
    </lineage>
</organism>
<gene>
    <name evidence="3" type="ORF">QQZ08_009509</name>
</gene>
<feature type="compositionally biased region" description="Pro residues" evidence="1">
    <location>
        <begin position="1"/>
        <end position="13"/>
    </location>
</feature>
<feature type="compositionally biased region" description="Acidic residues" evidence="1">
    <location>
        <begin position="344"/>
        <end position="364"/>
    </location>
</feature>
<feature type="region of interest" description="Disordered" evidence="1">
    <location>
        <begin position="324"/>
        <end position="429"/>
    </location>
</feature>
<dbReference type="Pfam" id="PF13391">
    <property type="entry name" value="HNH_2"/>
    <property type="match status" value="1"/>
</dbReference>
<dbReference type="InterPro" id="IPR003615">
    <property type="entry name" value="HNH_nuc"/>
</dbReference>
<comment type="caution">
    <text evidence="3">The sequence shown here is derived from an EMBL/GenBank/DDBJ whole genome shotgun (WGS) entry which is preliminary data.</text>
</comment>
<feature type="domain" description="HNH nuclease" evidence="2">
    <location>
        <begin position="167"/>
        <end position="233"/>
    </location>
</feature>
<evidence type="ECO:0000313" key="3">
    <source>
        <dbReference type="EMBL" id="KAK7422457.1"/>
    </source>
</evidence>
<evidence type="ECO:0000256" key="1">
    <source>
        <dbReference type="SAM" id="MobiDB-lite"/>
    </source>
</evidence>
<name>A0ABR1HMU2_9HYPO</name>
<feature type="region of interest" description="Disordered" evidence="1">
    <location>
        <begin position="1"/>
        <end position="21"/>
    </location>
</feature>
<evidence type="ECO:0000313" key="4">
    <source>
        <dbReference type="Proteomes" id="UP001498421"/>
    </source>
</evidence>
<protein>
    <recommendedName>
        <fullName evidence="2">HNH nuclease domain-containing protein</fullName>
    </recommendedName>
</protein>
<proteinExistence type="predicted"/>
<dbReference type="Proteomes" id="UP001498421">
    <property type="component" value="Unassembled WGS sequence"/>
</dbReference>